<dbReference type="EMBL" id="VOQR01000001">
    <property type="protein sequence ID" value="TXC71495.1"/>
    <property type="molecule type" value="Genomic_DNA"/>
</dbReference>
<comment type="caution">
    <text evidence="2">The sequence shown here is derived from an EMBL/GenBank/DDBJ whole genome shotgun (WGS) entry which is preliminary data.</text>
</comment>
<gene>
    <name evidence="2" type="ORF">FSB78_11475</name>
</gene>
<keyword evidence="3" id="KW-1185">Reference proteome</keyword>
<dbReference type="OrthoDB" id="7577082at2"/>
<dbReference type="AlphaFoldDB" id="A0A5C6UHH5"/>
<proteinExistence type="predicted"/>
<dbReference type="RefSeq" id="WP_147082773.1">
    <property type="nucleotide sequence ID" value="NZ_VOQR01000001.1"/>
</dbReference>
<sequence>MSSRLDIDQASLTDNDRQKQVEFTGEIDGEDRDFAVKYAVLKELSGDEPEDDALELFERFSDEIVDICAEAAVAKPNATLIVIDEGDLE</sequence>
<evidence type="ECO:0000256" key="1">
    <source>
        <dbReference type="SAM" id="MobiDB-lite"/>
    </source>
</evidence>
<dbReference type="Pfam" id="PF07369">
    <property type="entry name" value="DUF1488"/>
    <property type="match status" value="1"/>
</dbReference>
<reference evidence="2 3" key="1">
    <citation type="journal article" date="2013" name="Antonie Van Leeuwenhoek">
        <title>Sphingomonas ginsenosidivorax sp. nov., with the ability to transform ginsenosides.</title>
        <authorList>
            <person name="Jin X.F."/>
            <person name="Kim J.K."/>
            <person name="Liu Q.M."/>
            <person name="Kang M.S."/>
            <person name="He D."/>
            <person name="Jin F.X."/>
            <person name="Kim S.C."/>
            <person name="Im W.T."/>
        </authorList>
    </citation>
    <scope>NUCLEOTIDE SEQUENCE [LARGE SCALE GENOMIC DNA]</scope>
    <source>
        <strain evidence="2 3">KHI67</strain>
    </source>
</reference>
<dbReference type="InterPro" id="IPR009962">
    <property type="entry name" value="DUF1488"/>
</dbReference>
<organism evidence="2 3">
    <name type="scientific">Sphingomonas ginsenosidivorax</name>
    <dbReference type="NCBI Taxonomy" id="862135"/>
    <lineage>
        <taxon>Bacteria</taxon>
        <taxon>Pseudomonadati</taxon>
        <taxon>Pseudomonadota</taxon>
        <taxon>Alphaproteobacteria</taxon>
        <taxon>Sphingomonadales</taxon>
        <taxon>Sphingomonadaceae</taxon>
        <taxon>Sphingomonas</taxon>
    </lineage>
</organism>
<name>A0A5C6UHH5_9SPHN</name>
<evidence type="ECO:0000313" key="3">
    <source>
        <dbReference type="Proteomes" id="UP000321250"/>
    </source>
</evidence>
<dbReference type="Proteomes" id="UP000321250">
    <property type="component" value="Unassembled WGS sequence"/>
</dbReference>
<feature type="region of interest" description="Disordered" evidence="1">
    <location>
        <begin position="1"/>
        <end position="24"/>
    </location>
</feature>
<accession>A0A5C6UHH5</accession>
<evidence type="ECO:0000313" key="2">
    <source>
        <dbReference type="EMBL" id="TXC71495.1"/>
    </source>
</evidence>
<protein>
    <submittedName>
        <fullName evidence="2">DUF1488 family protein</fullName>
    </submittedName>
</protein>